<protein>
    <submittedName>
        <fullName evidence="1">Uncharacterized protein</fullName>
    </submittedName>
</protein>
<gene>
    <name evidence="1" type="ORF">ANANG_G00009860</name>
</gene>
<sequence length="96" mass="10794">MIKFQSTFKKPKVNCHHIHFKCTLDILVNIQEIRCAMLPPPSFTITHLSFLLIPLSPHASSSHASEQVSPPSPSLSHPFLRPFLSLCVHSKRQALV</sequence>
<dbReference type="AlphaFoldDB" id="A0A9D3S6C8"/>
<dbReference type="Proteomes" id="UP001044222">
    <property type="component" value="Unassembled WGS sequence"/>
</dbReference>
<proteinExistence type="predicted"/>
<evidence type="ECO:0000313" key="2">
    <source>
        <dbReference type="Proteomes" id="UP001044222"/>
    </source>
</evidence>
<accession>A0A9D3S6C8</accession>
<name>A0A9D3S6C8_ANGAN</name>
<dbReference type="EMBL" id="JAFIRN010000001">
    <property type="protein sequence ID" value="KAG5856620.1"/>
    <property type="molecule type" value="Genomic_DNA"/>
</dbReference>
<keyword evidence="2" id="KW-1185">Reference proteome</keyword>
<reference evidence="1" key="1">
    <citation type="submission" date="2021-01" db="EMBL/GenBank/DDBJ databases">
        <title>A chromosome-scale assembly of European eel, Anguilla anguilla.</title>
        <authorList>
            <person name="Henkel C."/>
            <person name="Jong-Raadsen S.A."/>
            <person name="Dufour S."/>
            <person name="Weltzien F.-A."/>
            <person name="Palstra A.P."/>
            <person name="Pelster B."/>
            <person name="Spaink H.P."/>
            <person name="Van Den Thillart G.E."/>
            <person name="Jansen H."/>
            <person name="Zahm M."/>
            <person name="Klopp C."/>
            <person name="Cedric C."/>
            <person name="Louis A."/>
            <person name="Berthelot C."/>
            <person name="Parey E."/>
            <person name="Roest Crollius H."/>
            <person name="Montfort J."/>
            <person name="Robinson-Rechavi M."/>
            <person name="Bucao C."/>
            <person name="Bouchez O."/>
            <person name="Gislard M."/>
            <person name="Lluch J."/>
            <person name="Milhes M."/>
            <person name="Lampietro C."/>
            <person name="Lopez Roques C."/>
            <person name="Donnadieu C."/>
            <person name="Braasch I."/>
            <person name="Desvignes T."/>
            <person name="Postlethwait J."/>
            <person name="Bobe J."/>
            <person name="Guiguen Y."/>
            <person name="Dirks R."/>
        </authorList>
    </citation>
    <scope>NUCLEOTIDE SEQUENCE</scope>
    <source>
        <strain evidence="1">Tag_6206</strain>
        <tissue evidence="1">Liver</tissue>
    </source>
</reference>
<comment type="caution">
    <text evidence="1">The sequence shown here is derived from an EMBL/GenBank/DDBJ whole genome shotgun (WGS) entry which is preliminary data.</text>
</comment>
<organism evidence="1 2">
    <name type="scientific">Anguilla anguilla</name>
    <name type="common">European freshwater eel</name>
    <name type="synonym">Muraena anguilla</name>
    <dbReference type="NCBI Taxonomy" id="7936"/>
    <lineage>
        <taxon>Eukaryota</taxon>
        <taxon>Metazoa</taxon>
        <taxon>Chordata</taxon>
        <taxon>Craniata</taxon>
        <taxon>Vertebrata</taxon>
        <taxon>Euteleostomi</taxon>
        <taxon>Actinopterygii</taxon>
        <taxon>Neopterygii</taxon>
        <taxon>Teleostei</taxon>
        <taxon>Anguilliformes</taxon>
        <taxon>Anguillidae</taxon>
        <taxon>Anguilla</taxon>
    </lineage>
</organism>
<evidence type="ECO:0000313" key="1">
    <source>
        <dbReference type="EMBL" id="KAG5856620.1"/>
    </source>
</evidence>